<comment type="function">
    <text evidence="7">Possible subunit of a heme lyase.</text>
</comment>
<evidence type="ECO:0000256" key="2">
    <source>
        <dbReference type="ARBA" id="ARBA00022617"/>
    </source>
</evidence>
<keyword evidence="7" id="KW-0812">Transmembrane</keyword>
<name>A0A831KCC3_9GAMM</name>
<dbReference type="Gene3D" id="1.10.8.640">
    <property type="entry name" value="Cytochrome C biogenesis protein"/>
    <property type="match status" value="1"/>
</dbReference>
<dbReference type="GO" id="GO:0046872">
    <property type="term" value="F:metal ion binding"/>
    <property type="evidence" value="ECO:0007669"/>
    <property type="project" value="UniProtKB-KW"/>
</dbReference>
<feature type="domain" description="CcmH/CycL/Ccl2/NrfF N-terminal" evidence="8">
    <location>
        <begin position="7"/>
        <end position="146"/>
    </location>
</feature>
<evidence type="ECO:0000256" key="3">
    <source>
        <dbReference type="ARBA" id="ARBA00022723"/>
    </source>
</evidence>
<keyword evidence="4 7" id="KW-0732">Signal</keyword>
<keyword evidence="2 7" id="KW-0349">Heme</keyword>
<accession>A0A831KCC3</accession>
<sequence>MKKLLLICLLAASTLVAANIETYKFDDPRKEADYQVLVHELRCLVCQNQNLADSNAELAQDLRRKTYEMVQKGLNKDEVVEYMVARYGDFVLYKPPLQTNTLALWGGPFVIFIIAVVVLIRMIRRRPSSNDHLLSEEDRQRAEQLLNQQIETEEKQ</sequence>
<evidence type="ECO:0000256" key="4">
    <source>
        <dbReference type="ARBA" id="ARBA00022729"/>
    </source>
</evidence>
<dbReference type="InterPro" id="IPR051263">
    <property type="entry name" value="C-type_cytochrome_biogenesis"/>
</dbReference>
<comment type="caution">
    <text evidence="9">The sequence shown here is derived from an EMBL/GenBank/DDBJ whole genome shotgun (WGS) entry which is preliminary data.</text>
</comment>
<feature type="transmembrane region" description="Helical" evidence="7">
    <location>
        <begin position="102"/>
        <end position="120"/>
    </location>
</feature>
<dbReference type="AlphaFoldDB" id="A0A831KCC3"/>
<keyword evidence="3 7" id="KW-0479">Metal-binding</keyword>
<dbReference type="GO" id="GO:0017004">
    <property type="term" value="P:cytochrome complex assembly"/>
    <property type="evidence" value="ECO:0007669"/>
    <property type="project" value="UniProtKB-KW"/>
</dbReference>
<evidence type="ECO:0000256" key="6">
    <source>
        <dbReference type="ARBA" id="ARBA00023004"/>
    </source>
</evidence>
<comment type="similarity">
    <text evidence="1 7">Belongs to the CcmH/CycL/Ccl2/NrfF family.</text>
</comment>
<gene>
    <name evidence="9" type="ORF">ENG92_04325</name>
</gene>
<dbReference type="GO" id="GO:0005886">
    <property type="term" value="C:plasma membrane"/>
    <property type="evidence" value="ECO:0007669"/>
    <property type="project" value="TreeGrafter"/>
</dbReference>
<dbReference type="Pfam" id="PF03918">
    <property type="entry name" value="CcmH"/>
    <property type="match status" value="1"/>
</dbReference>
<dbReference type="EMBL" id="DRCV01000191">
    <property type="protein sequence ID" value="HDK38224.1"/>
    <property type="molecule type" value="Genomic_DNA"/>
</dbReference>
<evidence type="ECO:0000313" key="9">
    <source>
        <dbReference type="EMBL" id="HDK38224.1"/>
    </source>
</evidence>
<protein>
    <recommendedName>
        <fullName evidence="7">Cytochrome c-type biogenesis protein</fullName>
    </recommendedName>
</protein>
<dbReference type="CDD" id="cd16378">
    <property type="entry name" value="CcmH_N"/>
    <property type="match status" value="1"/>
</dbReference>
<proteinExistence type="inferred from homology"/>
<evidence type="ECO:0000256" key="1">
    <source>
        <dbReference type="ARBA" id="ARBA00010342"/>
    </source>
</evidence>
<keyword evidence="7" id="KW-1133">Transmembrane helix</keyword>
<organism evidence="9">
    <name type="scientific">Thiolapillus brandeum</name>
    <dbReference type="NCBI Taxonomy" id="1076588"/>
    <lineage>
        <taxon>Bacteria</taxon>
        <taxon>Pseudomonadati</taxon>
        <taxon>Pseudomonadota</taxon>
        <taxon>Gammaproteobacteria</taxon>
        <taxon>Chromatiales</taxon>
        <taxon>Sedimenticolaceae</taxon>
        <taxon>Thiolapillus</taxon>
    </lineage>
</organism>
<dbReference type="InterPro" id="IPR005616">
    <property type="entry name" value="CcmH/CycL/Ccl2/NrfF_N"/>
</dbReference>
<dbReference type="Proteomes" id="UP000885822">
    <property type="component" value="Unassembled WGS sequence"/>
</dbReference>
<dbReference type="PANTHER" id="PTHR47870:SF1">
    <property type="entry name" value="CYTOCHROME C-TYPE BIOGENESIS PROTEIN CCMH"/>
    <property type="match status" value="1"/>
</dbReference>
<dbReference type="PANTHER" id="PTHR47870">
    <property type="entry name" value="CYTOCHROME C-TYPE BIOGENESIS PROTEIN CCMH"/>
    <property type="match status" value="1"/>
</dbReference>
<evidence type="ECO:0000259" key="8">
    <source>
        <dbReference type="Pfam" id="PF03918"/>
    </source>
</evidence>
<keyword evidence="5" id="KW-0201">Cytochrome c-type biogenesis</keyword>
<dbReference type="InterPro" id="IPR038297">
    <property type="entry name" value="CcmH/CycL/NrfF/Ccl2_sf"/>
</dbReference>
<evidence type="ECO:0000256" key="5">
    <source>
        <dbReference type="ARBA" id="ARBA00022748"/>
    </source>
</evidence>
<evidence type="ECO:0000256" key="7">
    <source>
        <dbReference type="RuleBase" id="RU364112"/>
    </source>
</evidence>
<dbReference type="FunFam" id="1.10.8.640:FF:000001">
    <property type="entry name" value="Cytochrome c-type biogenesis protein"/>
    <property type="match status" value="1"/>
</dbReference>
<reference evidence="9" key="1">
    <citation type="journal article" date="2020" name="mSystems">
        <title>Genome- and Community-Level Interaction Insights into Carbon Utilization and Element Cycling Functions of Hydrothermarchaeota in Hydrothermal Sediment.</title>
        <authorList>
            <person name="Zhou Z."/>
            <person name="Liu Y."/>
            <person name="Xu W."/>
            <person name="Pan J."/>
            <person name="Luo Z.H."/>
            <person name="Li M."/>
        </authorList>
    </citation>
    <scope>NUCLEOTIDE SEQUENCE [LARGE SCALE GENOMIC DNA]</scope>
    <source>
        <strain evidence="9">HyVt-26</strain>
    </source>
</reference>
<keyword evidence="6 7" id="KW-0408">Iron</keyword>
<keyword evidence="7" id="KW-0472">Membrane</keyword>
<feature type="signal peptide" evidence="7">
    <location>
        <begin position="1"/>
        <end position="18"/>
    </location>
</feature>
<feature type="chain" id="PRO_5033106115" description="Cytochrome c-type biogenesis protein" evidence="7">
    <location>
        <begin position="19"/>
        <end position="156"/>
    </location>
</feature>